<organism evidence="1 2">
    <name type="scientific">Paenibacillus plantiphilus</name>
    <dbReference type="NCBI Taxonomy" id="2905650"/>
    <lineage>
        <taxon>Bacteria</taxon>
        <taxon>Bacillati</taxon>
        <taxon>Bacillota</taxon>
        <taxon>Bacilli</taxon>
        <taxon>Bacillales</taxon>
        <taxon>Paenibacillaceae</taxon>
        <taxon>Paenibacillus</taxon>
    </lineage>
</organism>
<name>A0ABM9BNH0_9BACL</name>
<dbReference type="Proteomes" id="UP000838686">
    <property type="component" value="Unassembled WGS sequence"/>
</dbReference>
<evidence type="ECO:0000313" key="1">
    <source>
        <dbReference type="EMBL" id="CAH1190344.1"/>
    </source>
</evidence>
<keyword evidence="2" id="KW-1185">Reference proteome</keyword>
<protein>
    <submittedName>
        <fullName evidence="1">Uncharacterized protein</fullName>
    </submittedName>
</protein>
<reference evidence="1" key="1">
    <citation type="submission" date="2022-01" db="EMBL/GenBank/DDBJ databases">
        <authorList>
            <person name="Criscuolo A."/>
        </authorList>
    </citation>
    <scope>NUCLEOTIDE SEQUENCE</scope>
    <source>
        <strain evidence="1">CIP111893</strain>
    </source>
</reference>
<proteinExistence type="predicted"/>
<evidence type="ECO:0000313" key="2">
    <source>
        <dbReference type="Proteomes" id="UP000838686"/>
    </source>
</evidence>
<gene>
    <name evidence="1" type="ORF">PAECIP111893_00285</name>
</gene>
<dbReference type="RefSeq" id="WP_236338494.1">
    <property type="nucleotide sequence ID" value="NZ_CAKMMF010000001.1"/>
</dbReference>
<sequence length="108" mass="12416">MGIQKGRRQVMLKMGCGHDDEIDVSYLTDDQIAYIQGLGMCLTCSENYYERGRRKMGPGRPALECDNDELISEFESACRGGDYEFAEEYREELRKRLNESSALDKPFD</sequence>
<comment type="caution">
    <text evidence="1">The sequence shown here is derived from an EMBL/GenBank/DDBJ whole genome shotgun (WGS) entry which is preliminary data.</text>
</comment>
<dbReference type="EMBL" id="CAKMMF010000001">
    <property type="protein sequence ID" value="CAH1190344.1"/>
    <property type="molecule type" value="Genomic_DNA"/>
</dbReference>
<accession>A0ABM9BNH0</accession>